<sequence length="218" mass="24414">MTYLDVMSLSEKWRSNCMAHLHGDDRKKILVSKVEDLVKRFQKCASGKRVEASSAVTNRTPCPSGLPSRRPEKSHLSHLFYRDHSKLRWVKLAHTGGESCQRPRPATQEYLHALRDSVNEPNAEMTQAKVDVGKRFENEAGHNRFTCINKLYPVPPTSSGLAVKTIDGNLELHQRFPLAWWSGVSATVCLRVASKGSPTSLASSFFIKLETIQDACHA</sequence>
<reference evidence="2" key="1">
    <citation type="journal article" date="2020" name="New Phytol.">
        <title>Comparative genomics reveals dynamic genome evolution in host specialist ectomycorrhizal fungi.</title>
        <authorList>
            <person name="Lofgren L.A."/>
            <person name="Nguyen N.H."/>
            <person name="Vilgalys R."/>
            <person name="Ruytinx J."/>
            <person name="Liao H.L."/>
            <person name="Branco S."/>
            <person name="Kuo A."/>
            <person name="LaButti K."/>
            <person name="Lipzen A."/>
            <person name="Andreopoulos W."/>
            <person name="Pangilinan J."/>
            <person name="Riley R."/>
            <person name="Hundley H."/>
            <person name="Na H."/>
            <person name="Barry K."/>
            <person name="Grigoriev I.V."/>
            <person name="Stajich J.E."/>
            <person name="Kennedy P.G."/>
        </authorList>
    </citation>
    <scope>NUCLEOTIDE SEQUENCE</scope>
    <source>
        <strain evidence="2">MN1</strain>
    </source>
</reference>
<dbReference type="AlphaFoldDB" id="A0A9P7J6Y7"/>
<accession>A0A9P7J6Y7</accession>
<name>A0A9P7J6Y7_9AGAM</name>
<keyword evidence="3" id="KW-1185">Reference proteome</keyword>
<evidence type="ECO:0000313" key="2">
    <source>
        <dbReference type="EMBL" id="KAG1805798.1"/>
    </source>
</evidence>
<organism evidence="2 3">
    <name type="scientific">Suillus subaureus</name>
    <dbReference type="NCBI Taxonomy" id="48587"/>
    <lineage>
        <taxon>Eukaryota</taxon>
        <taxon>Fungi</taxon>
        <taxon>Dikarya</taxon>
        <taxon>Basidiomycota</taxon>
        <taxon>Agaricomycotina</taxon>
        <taxon>Agaricomycetes</taxon>
        <taxon>Agaricomycetidae</taxon>
        <taxon>Boletales</taxon>
        <taxon>Suillineae</taxon>
        <taxon>Suillaceae</taxon>
        <taxon>Suillus</taxon>
    </lineage>
</organism>
<evidence type="ECO:0000313" key="3">
    <source>
        <dbReference type="Proteomes" id="UP000807769"/>
    </source>
</evidence>
<dbReference type="GeneID" id="64627520"/>
<evidence type="ECO:0000256" key="1">
    <source>
        <dbReference type="SAM" id="MobiDB-lite"/>
    </source>
</evidence>
<dbReference type="EMBL" id="JABBWG010000050">
    <property type="protein sequence ID" value="KAG1805798.1"/>
    <property type="molecule type" value="Genomic_DNA"/>
</dbReference>
<dbReference type="RefSeq" id="XP_041187439.1">
    <property type="nucleotide sequence ID" value="XM_041333503.1"/>
</dbReference>
<gene>
    <name evidence="2" type="ORF">BJ212DRAFT_1303870</name>
</gene>
<comment type="caution">
    <text evidence="2">The sequence shown here is derived from an EMBL/GenBank/DDBJ whole genome shotgun (WGS) entry which is preliminary data.</text>
</comment>
<protein>
    <submittedName>
        <fullName evidence="2">Uncharacterized protein</fullName>
    </submittedName>
</protein>
<dbReference type="Proteomes" id="UP000807769">
    <property type="component" value="Unassembled WGS sequence"/>
</dbReference>
<feature type="region of interest" description="Disordered" evidence="1">
    <location>
        <begin position="54"/>
        <end position="73"/>
    </location>
</feature>
<proteinExistence type="predicted"/>